<name>A0ABS0IDT7_9BACT</name>
<dbReference type="Gene3D" id="1.20.5.1930">
    <property type="match status" value="1"/>
</dbReference>
<comment type="caution">
    <text evidence="7">The sequence shown here is derived from an EMBL/GenBank/DDBJ whole genome shotgun (WGS) entry which is preliminary data.</text>
</comment>
<dbReference type="SUPFAM" id="SSF48452">
    <property type="entry name" value="TPR-like"/>
    <property type="match status" value="2"/>
</dbReference>
<feature type="transmembrane region" description="Helical" evidence="5">
    <location>
        <begin position="630"/>
        <end position="650"/>
    </location>
</feature>
<keyword evidence="3" id="KW-0902">Two-component regulatory system</keyword>
<dbReference type="Proteomes" id="UP000597617">
    <property type="component" value="Unassembled WGS sequence"/>
</dbReference>
<gene>
    <name evidence="7" type="ORF">I2I05_01275</name>
</gene>
<dbReference type="SUPFAM" id="SSF55874">
    <property type="entry name" value="ATPase domain of HSP90 chaperone/DNA topoisomerase II/histidine kinase"/>
    <property type="match status" value="1"/>
</dbReference>
<dbReference type="CDD" id="cd16917">
    <property type="entry name" value="HATPase_UhpB-NarQ-NarX-like"/>
    <property type="match status" value="1"/>
</dbReference>
<dbReference type="InterPro" id="IPR003594">
    <property type="entry name" value="HATPase_dom"/>
</dbReference>
<dbReference type="PANTHER" id="PTHR24421">
    <property type="entry name" value="NITRATE/NITRITE SENSOR PROTEIN NARX-RELATED"/>
    <property type="match status" value="1"/>
</dbReference>
<sequence length="655" mass="72919">MVLAKWLCWVVRGSGWWIILFTIGLAAGIQAQPRQYKPTELRRQDSLRRLLSSDLRPDTVRVNRLYQLAFGLRTNEGPRAAQLFRESWRLARQLGYLQGLAHAEFGLGYCYRADNHYDSAQFYTQRSIKHFAQLGDGFNHARGLYNLARIYNEQGRYGESLTANLDGLAISQANHDRRSQLFHNIQLGFTNTDLDEYAAARQYFDQAQRLARTVPDPLSQAGIYTGLAEIYQEQGNWRLARDYYAKVAHYQRKVYNAAGMLPNELSLAEMNAHLAPPASELTAAYALRRRAAAGTAGQLARADLLLARLLLATGRLDSARYYGARSLAANQRLKVRREARDAARVLAQTNAQAGRWAAAYRHQSLATALADTLNGVATQQRAAAQQITFARSQQQIQICLLTQQTRLQAQQQELDRLRYRQQIVGFTALIGLLALLGGTLLWRTRRREAARQQALRTRIAADLHDEVGSALTQISMQSTLLREGIHGPAQQQAYLDQMQQASQRAARQMSDAVWSIDARHDSAASLLDRLRDHAHEVLPPAGVELDFAAEAGLETAVLPLATRQTLYYIYKEALHNVVKHAQARQVRVRLRRQGPELELEVGDDGRGLPGNGSSVGRNSGQGLANMRMRAAAVGGSVTFAAAGVGTAVVVRLPLR</sequence>
<dbReference type="RefSeq" id="WP_196280397.1">
    <property type="nucleotide sequence ID" value="NZ_JADQDQ010000001.1"/>
</dbReference>
<keyword evidence="5" id="KW-0472">Membrane</keyword>
<dbReference type="InterPro" id="IPR050482">
    <property type="entry name" value="Sensor_HK_TwoCompSys"/>
</dbReference>
<dbReference type="SMART" id="SM00387">
    <property type="entry name" value="HATPase_c"/>
    <property type="match status" value="1"/>
</dbReference>
<evidence type="ECO:0000313" key="8">
    <source>
        <dbReference type="Proteomes" id="UP000597617"/>
    </source>
</evidence>
<dbReference type="Gene3D" id="1.25.40.10">
    <property type="entry name" value="Tetratricopeptide repeat domain"/>
    <property type="match status" value="1"/>
</dbReference>
<feature type="domain" description="Histidine kinase" evidence="6">
    <location>
        <begin position="462"/>
        <end position="655"/>
    </location>
</feature>
<dbReference type="SMART" id="SM00028">
    <property type="entry name" value="TPR"/>
    <property type="match status" value="4"/>
</dbReference>
<proteinExistence type="predicted"/>
<evidence type="ECO:0000256" key="5">
    <source>
        <dbReference type="SAM" id="Phobius"/>
    </source>
</evidence>
<protein>
    <submittedName>
        <fullName evidence="7">Tetratricopeptide repeat protein</fullName>
    </submittedName>
</protein>
<evidence type="ECO:0000256" key="1">
    <source>
        <dbReference type="ARBA" id="ARBA00022679"/>
    </source>
</evidence>
<dbReference type="EMBL" id="JADQDQ010000001">
    <property type="protein sequence ID" value="MBF9236015.1"/>
    <property type="molecule type" value="Genomic_DNA"/>
</dbReference>
<dbReference type="InterPro" id="IPR005467">
    <property type="entry name" value="His_kinase_dom"/>
</dbReference>
<keyword evidence="5" id="KW-1133">Transmembrane helix</keyword>
<keyword evidence="8" id="KW-1185">Reference proteome</keyword>
<keyword evidence="5" id="KW-0812">Transmembrane</keyword>
<dbReference type="Pfam" id="PF02518">
    <property type="entry name" value="HATPase_c"/>
    <property type="match status" value="1"/>
</dbReference>
<evidence type="ECO:0000256" key="2">
    <source>
        <dbReference type="ARBA" id="ARBA00022777"/>
    </source>
</evidence>
<dbReference type="InterPro" id="IPR036890">
    <property type="entry name" value="HATPase_C_sf"/>
</dbReference>
<accession>A0ABS0IDT7</accession>
<dbReference type="InterPro" id="IPR011712">
    <property type="entry name" value="Sig_transdc_His_kin_sub3_dim/P"/>
</dbReference>
<evidence type="ECO:0000256" key="3">
    <source>
        <dbReference type="ARBA" id="ARBA00023012"/>
    </source>
</evidence>
<dbReference type="Pfam" id="PF13424">
    <property type="entry name" value="TPR_12"/>
    <property type="match status" value="1"/>
</dbReference>
<feature type="region of interest" description="Disordered" evidence="4">
    <location>
        <begin position="600"/>
        <end position="619"/>
    </location>
</feature>
<organism evidence="7 8">
    <name type="scientific">Hymenobacter jeongseonensis</name>
    <dbReference type="NCBI Taxonomy" id="2791027"/>
    <lineage>
        <taxon>Bacteria</taxon>
        <taxon>Pseudomonadati</taxon>
        <taxon>Bacteroidota</taxon>
        <taxon>Cytophagia</taxon>
        <taxon>Cytophagales</taxon>
        <taxon>Hymenobacteraceae</taxon>
        <taxon>Hymenobacter</taxon>
    </lineage>
</organism>
<dbReference type="PROSITE" id="PS50109">
    <property type="entry name" value="HIS_KIN"/>
    <property type="match status" value="1"/>
</dbReference>
<dbReference type="InterPro" id="IPR011990">
    <property type="entry name" value="TPR-like_helical_dom_sf"/>
</dbReference>
<dbReference type="Pfam" id="PF07730">
    <property type="entry name" value="HisKA_3"/>
    <property type="match status" value="1"/>
</dbReference>
<feature type="transmembrane region" description="Helical" evidence="5">
    <location>
        <begin position="423"/>
        <end position="442"/>
    </location>
</feature>
<dbReference type="Gene3D" id="3.30.565.10">
    <property type="entry name" value="Histidine kinase-like ATPase, C-terminal domain"/>
    <property type="match status" value="1"/>
</dbReference>
<keyword evidence="1" id="KW-0808">Transferase</keyword>
<evidence type="ECO:0000313" key="7">
    <source>
        <dbReference type="EMBL" id="MBF9236015.1"/>
    </source>
</evidence>
<reference evidence="7 8" key="1">
    <citation type="submission" date="2020-11" db="EMBL/GenBank/DDBJ databases">
        <authorList>
            <person name="Kim M.K."/>
        </authorList>
    </citation>
    <scope>NUCLEOTIDE SEQUENCE [LARGE SCALE GENOMIC DNA]</scope>
    <source>
        <strain evidence="7 8">BT683</strain>
    </source>
</reference>
<evidence type="ECO:0000256" key="4">
    <source>
        <dbReference type="SAM" id="MobiDB-lite"/>
    </source>
</evidence>
<keyword evidence="2" id="KW-0418">Kinase</keyword>
<evidence type="ECO:0000259" key="6">
    <source>
        <dbReference type="PROSITE" id="PS50109"/>
    </source>
</evidence>
<dbReference type="InterPro" id="IPR019734">
    <property type="entry name" value="TPR_rpt"/>
</dbReference>